<keyword evidence="2" id="KW-1185">Reference proteome</keyword>
<dbReference type="EMBL" id="JXTC01000127">
    <property type="protein sequence ID" value="PON86755.1"/>
    <property type="molecule type" value="Genomic_DNA"/>
</dbReference>
<accession>A0A2P5EMQ7</accession>
<organism evidence="1 2">
    <name type="scientific">Trema orientale</name>
    <name type="common">Charcoal tree</name>
    <name type="synonym">Celtis orientalis</name>
    <dbReference type="NCBI Taxonomy" id="63057"/>
    <lineage>
        <taxon>Eukaryota</taxon>
        <taxon>Viridiplantae</taxon>
        <taxon>Streptophyta</taxon>
        <taxon>Embryophyta</taxon>
        <taxon>Tracheophyta</taxon>
        <taxon>Spermatophyta</taxon>
        <taxon>Magnoliopsida</taxon>
        <taxon>eudicotyledons</taxon>
        <taxon>Gunneridae</taxon>
        <taxon>Pentapetalae</taxon>
        <taxon>rosids</taxon>
        <taxon>fabids</taxon>
        <taxon>Rosales</taxon>
        <taxon>Cannabaceae</taxon>
        <taxon>Trema</taxon>
    </lineage>
</organism>
<dbReference type="InParanoid" id="A0A2P5EMQ7"/>
<proteinExistence type="predicted"/>
<dbReference type="Proteomes" id="UP000237000">
    <property type="component" value="Unassembled WGS sequence"/>
</dbReference>
<name>A0A2P5EMQ7_TREOI</name>
<gene>
    <name evidence="1" type="ORF">TorRG33x02_174850</name>
</gene>
<protein>
    <submittedName>
        <fullName evidence="1">Uncharacterized protein</fullName>
    </submittedName>
</protein>
<dbReference type="AlphaFoldDB" id="A0A2P5EMQ7"/>
<evidence type="ECO:0000313" key="1">
    <source>
        <dbReference type="EMBL" id="PON86755.1"/>
    </source>
</evidence>
<sequence length="92" mass="10384">MELSPGLCFTWSYMPGIIKFLTMDRVAMLGSSYKRPWISELDSNTSRSTDLAMGKGRWVMPGFERKHRAPCLASCELGYVDLGAHLVLDRKV</sequence>
<reference evidence="2" key="1">
    <citation type="submission" date="2016-06" db="EMBL/GenBank/DDBJ databases">
        <title>Parallel loss of symbiosis genes in relatives of nitrogen-fixing non-legume Parasponia.</title>
        <authorList>
            <person name="Van Velzen R."/>
            <person name="Holmer R."/>
            <person name="Bu F."/>
            <person name="Rutten L."/>
            <person name="Van Zeijl A."/>
            <person name="Liu W."/>
            <person name="Santuari L."/>
            <person name="Cao Q."/>
            <person name="Sharma T."/>
            <person name="Shen D."/>
            <person name="Roswanjaya Y."/>
            <person name="Wardhani T."/>
            <person name="Kalhor M.S."/>
            <person name="Jansen J."/>
            <person name="Van den Hoogen J."/>
            <person name="Gungor B."/>
            <person name="Hartog M."/>
            <person name="Hontelez J."/>
            <person name="Verver J."/>
            <person name="Yang W.-C."/>
            <person name="Schijlen E."/>
            <person name="Repin R."/>
            <person name="Schilthuizen M."/>
            <person name="Schranz E."/>
            <person name="Heidstra R."/>
            <person name="Miyata K."/>
            <person name="Fedorova E."/>
            <person name="Kohlen W."/>
            <person name="Bisseling T."/>
            <person name="Smit S."/>
            <person name="Geurts R."/>
        </authorList>
    </citation>
    <scope>NUCLEOTIDE SEQUENCE [LARGE SCALE GENOMIC DNA]</scope>
    <source>
        <strain evidence="2">cv. RG33-2</strain>
    </source>
</reference>
<evidence type="ECO:0000313" key="2">
    <source>
        <dbReference type="Proteomes" id="UP000237000"/>
    </source>
</evidence>
<comment type="caution">
    <text evidence="1">The sequence shown here is derived from an EMBL/GenBank/DDBJ whole genome shotgun (WGS) entry which is preliminary data.</text>
</comment>